<gene>
    <name evidence="2" type="ORF">GCM10023321_33620</name>
</gene>
<evidence type="ECO:0000313" key="3">
    <source>
        <dbReference type="Proteomes" id="UP001428817"/>
    </source>
</evidence>
<feature type="region of interest" description="Disordered" evidence="1">
    <location>
        <begin position="60"/>
        <end position="84"/>
    </location>
</feature>
<keyword evidence="3" id="KW-1185">Reference proteome</keyword>
<accession>A0ABP9Q4R8</accession>
<comment type="caution">
    <text evidence="2">The sequence shown here is derived from an EMBL/GenBank/DDBJ whole genome shotgun (WGS) entry which is preliminary data.</text>
</comment>
<dbReference type="Proteomes" id="UP001428817">
    <property type="component" value="Unassembled WGS sequence"/>
</dbReference>
<name>A0ABP9Q4R8_9PSEU</name>
<proteinExistence type="predicted"/>
<dbReference type="EMBL" id="BAABJP010000015">
    <property type="protein sequence ID" value="GAA5156862.1"/>
    <property type="molecule type" value="Genomic_DNA"/>
</dbReference>
<evidence type="ECO:0000256" key="1">
    <source>
        <dbReference type="SAM" id="MobiDB-lite"/>
    </source>
</evidence>
<evidence type="ECO:0000313" key="2">
    <source>
        <dbReference type="EMBL" id="GAA5156862.1"/>
    </source>
</evidence>
<organism evidence="2 3">
    <name type="scientific">Pseudonocardia eucalypti</name>
    <dbReference type="NCBI Taxonomy" id="648755"/>
    <lineage>
        <taxon>Bacteria</taxon>
        <taxon>Bacillati</taxon>
        <taxon>Actinomycetota</taxon>
        <taxon>Actinomycetes</taxon>
        <taxon>Pseudonocardiales</taxon>
        <taxon>Pseudonocardiaceae</taxon>
        <taxon>Pseudonocardia</taxon>
    </lineage>
</organism>
<sequence length="84" mass="8660">MPISRPVQEIASAIAAIRNHRTSTRAMAPTLPDLSASGCLSPVTSTQGLTWAHMGGVNRPSTAVQPPSTARVAPVTKLAASDAR</sequence>
<reference evidence="3" key="1">
    <citation type="journal article" date="2019" name="Int. J. Syst. Evol. Microbiol.">
        <title>The Global Catalogue of Microorganisms (GCM) 10K type strain sequencing project: providing services to taxonomists for standard genome sequencing and annotation.</title>
        <authorList>
            <consortium name="The Broad Institute Genomics Platform"/>
            <consortium name="The Broad Institute Genome Sequencing Center for Infectious Disease"/>
            <person name="Wu L."/>
            <person name="Ma J."/>
        </authorList>
    </citation>
    <scope>NUCLEOTIDE SEQUENCE [LARGE SCALE GENOMIC DNA]</scope>
    <source>
        <strain evidence="3">JCM 18303</strain>
    </source>
</reference>
<protein>
    <submittedName>
        <fullName evidence="2">Uncharacterized protein</fullName>
    </submittedName>
</protein>